<gene>
    <name evidence="10" type="ORF">GGQ74_001348</name>
</gene>
<dbReference type="SMART" id="SM01358">
    <property type="entry name" value="HBM"/>
    <property type="match status" value="1"/>
</dbReference>
<dbReference type="Gene3D" id="1.20.1440.210">
    <property type="match status" value="1"/>
</dbReference>
<dbReference type="InterPro" id="IPR032255">
    <property type="entry name" value="HBM"/>
</dbReference>
<dbReference type="Pfam" id="PF00015">
    <property type="entry name" value="MCPsignal"/>
    <property type="match status" value="1"/>
</dbReference>
<evidence type="ECO:0000256" key="5">
    <source>
        <dbReference type="SAM" id="Coils"/>
    </source>
</evidence>
<dbReference type="InterPro" id="IPR003660">
    <property type="entry name" value="HAMP_dom"/>
</dbReference>
<keyword evidence="2" id="KW-0145">Chemotaxis</keyword>
<dbReference type="PROSITE" id="PS50885">
    <property type="entry name" value="HAMP"/>
    <property type="match status" value="1"/>
</dbReference>
<keyword evidence="4" id="KW-0807">Transducer</keyword>
<dbReference type="InterPro" id="IPR051310">
    <property type="entry name" value="MCP_chemotaxis"/>
</dbReference>
<dbReference type="GO" id="GO:0006935">
    <property type="term" value="P:chemotaxis"/>
    <property type="evidence" value="ECO:0007669"/>
    <property type="project" value="UniProtKB-KW"/>
</dbReference>
<feature type="coiled-coil region" evidence="5">
    <location>
        <begin position="562"/>
        <end position="600"/>
    </location>
</feature>
<dbReference type="PANTHER" id="PTHR43531:SF11">
    <property type="entry name" value="METHYL-ACCEPTING CHEMOTAXIS PROTEIN 3"/>
    <property type="match status" value="1"/>
</dbReference>
<name>A0A846QHF9_9BACT</name>
<feature type="compositionally biased region" description="Low complexity" evidence="6">
    <location>
        <begin position="381"/>
        <end position="399"/>
    </location>
</feature>
<feature type="region of interest" description="Disordered" evidence="6">
    <location>
        <begin position="380"/>
        <end position="410"/>
    </location>
</feature>
<dbReference type="Gene3D" id="1.10.287.950">
    <property type="entry name" value="Methyl-accepting chemotaxis protein"/>
    <property type="match status" value="1"/>
</dbReference>
<evidence type="ECO:0000313" key="10">
    <source>
        <dbReference type="EMBL" id="NJB67708.1"/>
    </source>
</evidence>
<evidence type="ECO:0000313" key="11">
    <source>
        <dbReference type="Proteomes" id="UP000580856"/>
    </source>
</evidence>
<dbReference type="FunFam" id="1.10.287.950:FF:000001">
    <property type="entry name" value="Methyl-accepting chemotaxis sensory transducer"/>
    <property type="match status" value="1"/>
</dbReference>
<dbReference type="InterPro" id="IPR004090">
    <property type="entry name" value="Chemotax_Me-accpt_rcpt"/>
</dbReference>
<protein>
    <submittedName>
        <fullName evidence="10">Methyl-accepting chemotaxis protein</fullName>
    </submittedName>
</protein>
<keyword evidence="5" id="KW-0175">Coiled coil</keyword>
<comment type="caution">
    <text evidence="10">The sequence shown here is derived from an EMBL/GenBank/DDBJ whole genome shotgun (WGS) entry which is preliminary data.</text>
</comment>
<comment type="similarity">
    <text evidence="3">Belongs to the methyl-accepting chemotaxis (MCP) protein family.</text>
</comment>
<comment type="subcellular location">
    <subcellularLocation>
        <location evidence="1">Membrane</location>
    </subcellularLocation>
</comment>
<keyword evidence="11" id="KW-1185">Reference proteome</keyword>
<feature type="region of interest" description="Disordered" evidence="6">
    <location>
        <begin position="614"/>
        <end position="670"/>
    </location>
</feature>
<dbReference type="Pfam" id="PF00672">
    <property type="entry name" value="HAMP"/>
    <property type="match status" value="1"/>
</dbReference>
<feature type="compositionally biased region" description="Low complexity" evidence="6">
    <location>
        <begin position="630"/>
        <end position="657"/>
    </location>
</feature>
<dbReference type="RefSeq" id="WP_167940740.1">
    <property type="nucleotide sequence ID" value="NZ_JAATJA010000001.1"/>
</dbReference>
<feature type="compositionally biased region" description="Acidic residues" evidence="6">
    <location>
        <begin position="661"/>
        <end position="670"/>
    </location>
</feature>
<evidence type="ECO:0000256" key="3">
    <source>
        <dbReference type="ARBA" id="ARBA00029447"/>
    </source>
</evidence>
<evidence type="ECO:0000256" key="1">
    <source>
        <dbReference type="ARBA" id="ARBA00004370"/>
    </source>
</evidence>
<evidence type="ECO:0000259" key="8">
    <source>
        <dbReference type="PROSITE" id="PS50885"/>
    </source>
</evidence>
<sequence>MLKNMKLGVKMTLGFAVVLVLTAMVAGVGLRGMTGVNDRVDKVGSMTRLVALILDARLQEKNFIMRGSKEYVEKQVAFIEDLRNEAKLVRAKFSDPLNIEQVDTIVNKVNDYGKAFGAYVDLNGKRDETMGVMRTVARDALAKTEEIGKSQKAAYEVLAASGSATREQLQAKLLNADDAAHFIRLFIDARKNEKEVIISREDKFRQLVNGNIATILEGLRKMQARMDNPRDVAMVEGVIAAVQKYHAAFTEYDAIMAKQKQAEDSMVLAAREARGVCIEARKDQEGKMSEEINSSNMMIFTGAGIAGAIGILAALIITRAITGPIRQGVSFAQSIADGDLGAKIELDQRDEIGMLAGALRNMVRRLSDVVGEVQSAGQNVSTGSQQLSASSESLSQGATEQAASVEEISSSMEQMTANIRQNAENALQTEKIAIQSATDAETGGKAVTDTVDAMKQIADKISIIEEIARQTNLLALNAAIEAARAGEHGKGFAVVAAEVRKLAERSGAAAAEISELSSSSVEVAERAGEMLTKMVPDIKRTAELVQEIAAASNEQNSGAEQINQAIQQLDQVVQQNASAAEEMASTSTELSSQAEQLQQTMAYFRLNGHGSGGGVRAVASRSAMPSRQLGSASHAPARPAAKPAPASSSGSSGSGISIDMGEGDDEFERF</sequence>
<dbReference type="SUPFAM" id="SSF58104">
    <property type="entry name" value="Methyl-accepting chemotaxis protein (MCP) signaling domain"/>
    <property type="match status" value="1"/>
</dbReference>
<accession>A0A846QHF9</accession>
<reference evidence="10 11" key="1">
    <citation type="submission" date="2020-03" db="EMBL/GenBank/DDBJ databases">
        <title>Genomic Encyclopedia of Type Strains, Phase IV (KMG-IV): sequencing the most valuable type-strain genomes for metagenomic binning, comparative biology and taxonomic classification.</title>
        <authorList>
            <person name="Goeker M."/>
        </authorList>
    </citation>
    <scope>NUCLEOTIDE SEQUENCE [LARGE SCALE GENOMIC DNA]</scope>
    <source>
        <strain evidence="10 11">DSM 24233</strain>
    </source>
</reference>
<dbReference type="InterPro" id="IPR004089">
    <property type="entry name" value="MCPsignal_dom"/>
</dbReference>
<evidence type="ECO:0000256" key="4">
    <source>
        <dbReference type="PROSITE-ProRule" id="PRU00284"/>
    </source>
</evidence>
<dbReference type="PANTHER" id="PTHR43531">
    <property type="entry name" value="PROTEIN ICFG"/>
    <property type="match status" value="1"/>
</dbReference>
<proteinExistence type="inferred from homology"/>
<dbReference type="Pfam" id="PF16591">
    <property type="entry name" value="HBM"/>
    <property type="match status" value="1"/>
</dbReference>
<evidence type="ECO:0000256" key="6">
    <source>
        <dbReference type="SAM" id="MobiDB-lite"/>
    </source>
</evidence>
<dbReference type="GO" id="GO:0007165">
    <property type="term" value="P:signal transduction"/>
    <property type="evidence" value="ECO:0007669"/>
    <property type="project" value="UniProtKB-KW"/>
</dbReference>
<evidence type="ECO:0000259" key="9">
    <source>
        <dbReference type="PROSITE" id="PS51753"/>
    </source>
</evidence>
<dbReference type="SMART" id="SM00283">
    <property type="entry name" value="MA"/>
    <property type="match status" value="1"/>
</dbReference>
<dbReference type="CDD" id="cd11386">
    <property type="entry name" value="MCP_signal"/>
    <property type="match status" value="1"/>
</dbReference>
<dbReference type="CDD" id="cd06225">
    <property type="entry name" value="HAMP"/>
    <property type="match status" value="1"/>
</dbReference>
<dbReference type="PROSITE" id="PS50111">
    <property type="entry name" value="CHEMOTAXIS_TRANSDUC_2"/>
    <property type="match status" value="1"/>
</dbReference>
<evidence type="ECO:0000259" key="7">
    <source>
        <dbReference type="PROSITE" id="PS50111"/>
    </source>
</evidence>
<dbReference type="GO" id="GO:0004888">
    <property type="term" value="F:transmembrane signaling receptor activity"/>
    <property type="evidence" value="ECO:0007669"/>
    <property type="project" value="InterPro"/>
</dbReference>
<dbReference type="SMART" id="SM00304">
    <property type="entry name" value="HAMP"/>
    <property type="match status" value="1"/>
</dbReference>
<organism evidence="10 11">
    <name type="scientific">Desulfobaculum xiamenense</name>
    <dbReference type="NCBI Taxonomy" id="995050"/>
    <lineage>
        <taxon>Bacteria</taxon>
        <taxon>Pseudomonadati</taxon>
        <taxon>Thermodesulfobacteriota</taxon>
        <taxon>Desulfovibrionia</taxon>
        <taxon>Desulfovibrionales</taxon>
        <taxon>Desulfovibrionaceae</taxon>
        <taxon>Desulfobaculum</taxon>
    </lineage>
</organism>
<dbReference type="GO" id="GO:0005886">
    <property type="term" value="C:plasma membrane"/>
    <property type="evidence" value="ECO:0007669"/>
    <property type="project" value="TreeGrafter"/>
</dbReference>
<evidence type="ECO:0000256" key="2">
    <source>
        <dbReference type="ARBA" id="ARBA00022500"/>
    </source>
</evidence>
<dbReference type="EMBL" id="JAATJA010000001">
    <property type="protein sequence ID" value="NJB67708.1"/>
    <property type="molecule type" value="Genomic_DNA"/>
</dbReference>
<feature type="domain" description="Methyl-accepting transducer" evidence="7">
    <location>
        <begin position="376"/>
        <end position="591"/>
    </location>
</feature>
<dbReference type="PRINTS" id="PR00260">
    <property type="entry name" value="CHEMTRNSDUCR"/>
</dbReference>
<dbReference type="AlphaFoldDB" id="A0A846QHF9"/>
<dbReference type="PROSITE" id="PS51753">
    <property type="entry name" value="HBM"/>
    <property type="match status" value="1"/>
</dbReference>
<dbReference type="Proteomes" id="UP000580856">
    <property type="component" value="Unassembled WGS sequence"/>
</dbReference>
<feature type="domain" description="HAMP" evidence="8">
    <location>
        <begin position="319"/>
        <end position="371"/>
    </location>
</feature>
<feature type="domain" description="HBM" evidence="9">
    <location>
        <begin position="38"/>
        <end position="292"/>
    </location>
</feature>